<dbReference type="InterPro" id="IPR012098">
    <property type="entry name" value="SND3_fun"/>
</dbReference>
<reference evidence="3 4" key="1">
    <citation type="submission" date="2016-08" db="EMBL/GenBank/DDBJ databases">
        <title>Draft genome sequence of allopolyploid Zygosaccharomyces rouxii.</title>
        <authorList>
            <person name="Watanabe J."/>
            <person name="Uehara K."/>
            <person name="Mogi Y."/>
            <person name="Tsukioka Y."/>
        </authorList>
    </citation>
    <scope>NUCLEOTIDE SEQUENCE [LARGE SCALE GENOMIC DNA]</scope>
    <source>
        <strain evidence="3 4">NBRC 110957</strain>
    </source>
</reference>
<feature type="signal peptide" evidence="2">
    <location>
        <begin position="1"/>
        <end position="24"/>
    </location>
</feature>
<evidence type="ECO:0000256" key="2">
    <source>
        <dbReference type="SAM" id="SignalP"/>
    </source>
</evidence>
<keyword evidence="2" id="KW-0732">Signal</keyword>
<dbReference type="OMA" id="NMDYDKG"/>
<proteinExistence type="predicted"/>
<dbReference type="PANTHER" id="PTHR28112:SF1">
    <property type="entry name" value="SRP-INDEPENDENT TARGETING PROTEIN 3"/>
    <property type="match status" value="1"/>
</dbReference>
<dbReference type="GO" id="GO:0016020">
    <property type="term" value="C:membrane"/>
    <property type="evidence" value="ECO:0007669"/>
    <property type="project" value="EnsemblFungi"/>
</dbReference>
<feature type="region of interest" description="Disordered" evidence="1">
    <location>
        <begin position="155"/>
        <end position="188"/>
    </location>
</feature>
<name>A0A1Q2ZY75_ZYGRO</name>
<dbReference type="OrthoDB" id="18139at2759"/>
<feature type="compositionally biased region" description="Basic and acidic residues" evidence="1">
    <location>
        <begin position="165"/>
        <end position="178"/>
    </location>
</feature>
<dbReference type="Pfam" id="PF10032">
    <property type="entry name" value="Pho88"/>
    <property type="match status" value="1"/>
</dbReference>
<accession>A0A1Q2ZY75</accession>
<dbReference type="GO" id="GO:0005783">
    <property type="term" value="C:endoplasmic reticulum"/>
    <property type="evidence" value="ECO:0007669"/>
    <property type="project" value="EnsemblFungi"/>
</dbReference>
<evidence type="ECO:0000256" key="1">
    <source>
        <dbReference type="SAM" id="MobiDB-lite"/>
    </source>
</evidence>
<feature type="chain" id="PRO_5010286488" description="Inorganic phosphate transport protein PHO88" evidence="2">
    <location>
        <begin position="25"/>
        <end position="188"/>
    </location>
</feature>
<dbReference type="PIRSF" id="PIRSF008756">
    <property type="entry name" value="P_tr_PHO88"/>
    <property type="match status" value="1"/>
</dbReference>
<dbReference type="GO" id="GO:0005739">
    <property type="term" value="C:mitochondrion"/>
    <property type="evidence" value="ECO:0007669"/>
    <property type="project" value="TreeGrafter"/>
</dbReference>
<dbReference type="PANTHER" id="PTHR28112">
    <property type="entry name" value="SRP-INDEPENDENT TARGETING PROTEIN 3"/>
    <property type="match status" value="1"/>
</dbReference>
<comment type="caution">
    <text evidence="3">The sequence shown here is derived from an EMBL/GenBank/DDBJ whole genome shotgun (WGS) entry which is preliminary data.</text>
</comment>
<evidence type="ECO:0008006" key="5">
    <source>
        <dbReference type="Google" id="ProtNLM"/>
    </source>
</evidence>
<sequence length="188" mass="21079">MLNPQITNLLIMLVMMQLARRVDMEDETNIMYIRTAYVASMALSWTIYQLARRAIVAKNDLTTLKYVKPGNAMKGEGESLEVTTVRDYDLQEIDTAIKGIYTGVAMMGFMHLYLKYTNPLFMQMISPIKSALEHNEVKIHLFGAKPIGDLKRPFSAPSMFGAKPEGPKTDKKSVEAAERAGQGGVKRE</sequence>
<protein>
    <recommendedName>
        <fullName evidence="5">Inorganic phosphate transport protein PHO88</fullName>
    </recommendedName>
</protein>
<evidence type="ECO:0000313" key="3">
    <source>
        <dbReference type="EMBL" id="GAV48389.1"/>
    </source>
</evidence>
<dbReference type="eggNOG" id="KOG4554">
    <property type="taxonomic scope" value="Eukaryota"/>
</dbReference>
<dbReference type="AlphaFoldDB" id="A0A1Q2ZY75"/>
<dbReference type="GO" id="GO:0051604">
    <property type="term" value="P:protein maturation"/>
    <property type="evidence" value="ECO:0007669"/>
    <property type="project" value="EnsemblFungi"/>
</dbReference>
<dbReference type="EMBL" id="BDGX01000009">
    <property type="protein sequence ID" value="GAV48389.1"/>
    <property type="molecule type" value="Genomic_DNA"/>
</dbReference>
<gene>
    <name evidence="3" type="ORF">ZYGR_0I06860</name>
</gene>
<dbReference type="GO" id="GO:0045047">
    <property type="term" value="P:protein targeting to ER"/>
    <property type="evidence" value="ECO:0007669"/>
    <property type="project" value="EnsemblFungi"/>
</dbReference>
<organism evidence="3 4">
    <name type="scientific">Zygosaccharomyces rouxii</name>
    <dbReference type="NCBI Taxonomy" id="4956"/>
    <lineage>
        <taxon>Eukaryota</taxon>
        <taxon>Fungi</taxon>
        <taxon>Dikarya</taxon>
        <taxon>Ascomycota</taxon>
        <taxon>Saccharomycotina</taxon>
        <taxon>Saccharomycetes</taxon>
        <taxon>Saccharomycetales</taxon>
        <taxon>Saccharomycetaceae</taxon>
        <taxon>Zygosaccharomyces</taxon>
    </lineage>
</organism>
<dbReference type="Proteomes" id="UP000187013">
    <property type="component" value="Unassembled WGS sequence"/>
</dbReference>
<evidence type="ECO:0000313" key="4">
    <source>
        <dbReference type="Proteomes" id="UP000187013"/>
    </source>
</evidence>